<evidence type="ECO:0000256" key="3">
    <source>
        <dbReference type="ARBA" id="ARBA00022475"/>
    </source>
</evidence>
<dbReference type="Gene3D" id="3.40.50.300">
    <property type="entry name" value="P-loop containing nucleotide triphosphate hydrolases"/>
    <property type="match status" value="1"/>
</dbReference>
<feature type="transmembrane region" description="Helical" evidence="9">
    <location>
        <begin position="18"/>
        <end position="39"/>
    </location>
</feature>
<dbReference type="InterPro" id="IPR039421">
    <property type="entry name" value="Type_1_exporter"/>
</dbReference>
<dbReference type="InterPro" id="IPR017871">
    <property type="entry name" value="ABC_transporter-like_CS"/>
</dbReference>
<keyword evidence="6" id="KW-0067">ATP-binding</keyword>
<dbReference type="Pfam" id="PF00005">
    <property type="entry name" value="ABC_tran"/>
    <property type="match status" value="1"/>
</dbReference>
<dbReference type="PANTHER" id="PTHR24221:SF503">
    <property type="entry name" value="MITOCHONDRIAL POTASSIUM CHANNEL ATP-BINDING SUBUNIT"/>
    <property type="match status" value="1"/>
</dbReference>
<evidence type="ECO:0000259" key="11">
    <source>
        <dbReference type="PROSITE" id="PS50929"/>
    </source>
</evidence>
<keyword evidence="4 9" id="KW-0812">Transmembrane</keyword>
<dbReference type="InterPro" id="IPR027417">
    <property type="entry name" value="P-loop_NTPase"/>
</dbReference>
<keyword evidence="3" id="KW-1003">Cell membrane</keyword>
<dbReference type="SUPFAM" id="SSF90123">
    <property type="entry name" value="ABC transporter transmembrane region"/>
    <property type="match status" value="1"/>
</dbReference>
<dbReference type="InterPro" id="IPR003593">
    <property type="entry name" value="AAA+_ATPase"/>
</dbReference>
<evidence type="ECO:0000256" key="7">
    <source>
        <dbReference type="ARBA" id="ARBA00022989"/>
    </source>
</evidence>
<accession>A0A2H0BG91</accession>
<evidence type="ECO:0000313" key="12">
    <source>
        <dbReference type="EMBL" id="PIP56692.1"/>
    </source>
</evidence>
<evidence type="ECO:0000313" key="13">
    <source>
        <dbReference type="Proteomes" id="UP000228495"/>
    </source>
</evidence>
<dbReference type="Gene3D" id="1.20.1560.10">
    <property type="entry name" value="ABC transporter type 1, transmembrane domain"/>
    <property type="match status" value="1"/>
</dbReference>
<keyword evidence="5" id="KW-0547">Nucleotide-binding</keyword>
<evidence type="ECO:0000256" key="4">
    <source>
        <dbReference type="ARBA" id="ARBA00022692"/>
    </source>
</evidence>
<organism evidence="12 13">
    <name type="scientific">candidate division WWE3 bacterium CG22_combo_CG10-13_8_21_14_all_39_12</name>
    <dbReference type="NCBI Taxonomy" id="1975094"/>
    <lineage>
        <taxon>Bacteria</taxon>
        <taxon>Katanobacteria</taxon>
    </lineage>
</organism>
<evidence type="ECO:0008006" key="14">
    <source>
        <dbReference type="Google" id="ProtNLM"/>
    </source>
</evidence>
<dbReference type="PROSITE" id="PS00211">
    <property type="entry name" value="ABC_TRANSPORTER_1"/>
    <property type="match status" value="1"/>
</dbReference>
<dbReference type="SUPFAM" id="SSF52540">
    <property type="entry name" value="P-loop containing nucleoside triphosphate hydrolases"/>
    <property type="match status" value="1"/>
</dbReference>
<dbReference type="FunFam" id="3.40.50.300:FF:000221">
    <property type="entry name" value="Multidrug ABC transporter ATP-binding protein"/>
    <property type="match status" value="1"/>
</dbReference>
<evidence type="ECO:0000256" key="8">
    <source>
        <dbReference type="ARBA" id="ARBA00023136"/>
    </source>
</evidence>
<feature type="transmembrane region" description="Helical" evidence="9">
    <location>
        <begin position="154"/>
        <end position="174"/>
    </location>
</feature>
<evidence type="ECO:0000256" key="9">
    <source>
        <dbReference type="SAM" id="Phobius"/>
    </source>
</evidence>
<evidence type="ECO:0000256" key="2">
    <source>
        <dbReference type="ARBA" id="ARBA00022448"/>
    </source>
</evidence>
<feature type="transmembrane region" description="Helical" evidence="9">
    <location>
        <begin position="46"/>
        <end position="64"/>
    </location>
</feature>
<dbReference type="InterPro" id="IPR003439">
    <property type="entry name" value="ABC_transporter-like_ATP-bd"/>
</dbReference>
<keyword evidence="7 9" id="KW-1133">Transmembrane helix</keyword>
<feature type="domain" description="ABC transporter" evidence="10">
    <location>
        <begin position="336"/>
        <end position="577"/>
    </location>
</feature>
<keyword evidence="8 9" id="KW-0472">Membrane</keyword>
<evidence type="ECO:0000256" key="5">
    <source>
        <dbReference type="ARBA" id="ARBA00022741"/>
    </source>
</evidence>
<evidence type="ECO:0000259" key="10">
    <source>
        <dbReference type="PROSITE" id="PS50893"/>
    </source>
</evidence>
<evidence type="ECO:0000256" key="1">
    <source>
        <dbReference type="ARBA" id="ARBA00004651"/>
    </source>
</evidence>
<comment type="caution">
    <text evidence="12">The sequence shown here is derived from an EMBL/GenBank/DDBJ whole genome shotgun (WGS) entry which is preliminary data.</text>
</comment>
<dbReference type="GO" id="GO:0005524">
    <property type="term" value="F:ATP binding"/>
    <property type="evidence" value="ECO:0007669"/>
    <property type="project" value="UniProtKB-KW"/>
</dbReference>
<dbReference type="AlphaFoldDB" id="A0A2H0BG91"/>
<dbReference type="InterPro" id="IPR036640">
    <property type="entry name" value="ABC1_TM_sf"/>
</dbReference>
<dbReference type="PROSITE" id="PS50929">
    <property type="entry name" value="ABC_TM1F"/>
    <property type="match status" value="1"/>
</dbReference>
<name>A0A2H0BG91_UNCKA</name>
<protein>
    <recommendedName>
        <fullName evidence="14">ABC transporter domain-containing protein</fullName>
    </recommendedName>
</protein>
<dbReference type="SMART" id="SM00382">
    <property type="entry name" value="AAA"/>
    <property type="match status" value="1"/>
</dbReference>
<proteinExistence type="predicted"/>
<gene>
    <name evidence="12" type="ORF">COX05_01750</name>
</gene>
<dbReference type="GO" id="GO:0016887">
    <property type="term" value="F:ATP hydrolysis activity"/>
    <property type="evidence" value="ECO:0007669"/>
    <property type="project" value="InterPro"/>
</dbReference>
<reference evidence="12 13" key="1">
    <citation type="submission" date="2017-09" db="EMBL/GenBank/DDBJ databases">
        <title>Depth-based differentiation of microbial function through sediment-hosted aquifers and enrichment of novel symbionts in the deep terrestrial subsurface.</title>
        <authorList>
            <person name="Probst A.J."/>
            <person name="Ladd B."/>
            <person name="Jarett J.K."/>
            <person name="Geller-Mcgrath D.E."/>
            <person name="Sieber C.M."/>
            <person name="Emerson J.B."/>
            <person name="Anantharaman K."/>
            <person name="Thomas B.C."/>
            <person name="Malmstrom R."/>
            <person name="Stieglmeier M."/>
            <person name="Klingl A."/>
            <person name="Woyke T."/>
            <person name="Ryan C.M."/>
            <person name="Banfield J.F."/>
        </authorList>
    </citation>
    <scope>NUCLEOTIDE SEQUENCE [LARGE SCALE GENOMIC DNA]</scope>
    <source>
        <strain evidence="12">CG22_combo_CG10-13_8_21_14_all_39_12</strain>
    </source>
</reference>
<evidence type="ECO:0000256" key="6">
    <source>
        <dbReference type="ARBA" id="ARBA00022840"/>
    </source>
</evidence>
<dbReference type="Pfam" id="PF00664">
    <property type="entry name" value="ABC_membrane"/>
    <property type="match status" value="1"/>
</dbReference>
<dbReference type="GO" id="GO:0005886">
    <property type="term" value="C:plasma membrane"/>
    <property type="evidence" value="ECO:0007669"/>
    <property type="project" value="UniProtKB-SubCell"/>
</dbReference>
<sequence>MSSLKGLWKLLAPFHKRFYFFLVLAVVYESFAILDSYVLSFSIEKLGVGSLKNLAIWIGIILVIDEINMRLDNKFDWEVVVGFYYEIYKYLKIRMLTLFLDMDISWHHQQKSGALLGKINNGVDKVCDLTMTLGWEVVPTTIQLFISAIPLSFINPWCTLIIFVAFVIFVALTIRQLNLQKPYRVQKYTHYEEEWAHAMNAVNNIEIVQLYNGQHRVRDEFTSIHQNLMDQGVKEVHIGVYIFNRWKIRVSSYARRAILGLLLYQTLQGQISVGELVFAWTLTEKLMHSFWRIARLFDRVAESSEGIKRLVDTAELRPEIQSPHNAPASANDQNTISLSHVSYAHPTENSEEDETCITDLSLTIEAGESIAIVGPSGAGKSTLVKLLPRLIDVTAGVVTIGGTNVTEWELSELRGMFALVSQDYAVMDGTFTDNIALGDYHATQTQIVSASQKAGIHEFIMSTPLGYETQLGERGILLSGGQKQRVALARAFLKMPHILILDEPTSALDSQTEAKLQEALEEFYKDPHVTVIVIAHRLATIKNCNRIVVMDEGHIVEEGTHEELIGNHGIYANLHELQNIS</sequence>
<dbReference type="InterPro" id="IPR011527">
    <property type="entry name" value="ABC1_TM_dom"/>
</dbReference>
<keyword evidence="2" id="KW-0813">Transport</keyword>
<dbReference type="PROSITE" id="PS50893">
    <property type="entry name" value="ABC_TRANSPORTER_2"/>
    <property type="match status" value="1"/>
</dbReference>
<dbReference type="GO" id="GO:0140359">
    <property type="term" value="F:ABC-type transporter activity"/>
    <property type="evidence" value="ECO:0007669"/>
    <property type="project" value="InterPro"/>
</dbReference>
<comment type="subcellular location">
    <subcellularLocation>
        <location evidence="1">Cell membrane</location>
        <topology evidence="1">Multi-pass membrane protein</topology>
    </subcellularLocation>
</comment>
<dbReference type="EMBL" id="PCSU01000025">
    <property type="protein sequence ID" value="PIP56692.1"/>
    <property type="molecule type" value="Genomic_DNA"/>
</dbReference>
<dbReference type="PANTHER" id="PTHR24221">
    <property type="entry name" value="ATP-BINDING CASSETTE SUB-FAMILY B"/>
    <property type="match status" value="1"/>
</dbReference>
<dbReference type="Proteomes" id="UP000228495">
    <property type="component" value="Unassembled WGS sequence"/>
</dbReference>
<feature type="domain" description="ABC transmembrane type-1" evidence="11">
    <location>
        <begin position="87"/>
        <end position="302"/>
    </location>
</feature>